<dbReference type="Proteomes" id="UP000032361">
    <property type="component" value="Unassembled WGS sequence"/>
</dbReference>
<dbReference type="InterPro" id="IPR003647">
    <property type="entry name" value="Intron_nuc_1_rpt"/>
</dbReference>
<dbReference type="InterPro" id="IPR000305">
    <property type="entry name" value="GIY-YIG_endonuc"/>
</dbReference>
<organism evidence="2 3">
    <name type="scientific">Neotamlana nanhaiensis</name>
    <dbReference type="NCBI Taxonomy" id="1382798"/>
    <lineage>
        <taxon>Bacteria</taxon>
        <taxon>Pseudomonadati</taxon>
        <taxon>Bacteroidota</taxon>
        <taxon>Flavobacteriia</taxon>
        <taxon>Flavobacteriales</taxon>
        <taxon>Flavobacteriaceae</taxon>
        <taxon>Neotamlana</taxon>
    </lineage>
</organism>
<dbReference type="Gene3D" id="1.10.10.10">
    <property type="entry name" value="Winged helix-like DNA-binding domain superfamily/Winged helix DNA-binding domain"/>
    <property type="match status" value="2"/>
</dbReference>
<keyword evidence="2" id="KW-0255">Endonuclease</keyword>
<dbReference type="Gene3D" id="3.40.1440.10">
    <property type="entry name" value="GIY-YIG endonuclease"/>
    <property type="match status" value="1"/>
</dbReference>
<keyword evidence="3" id="KW-1185">Reference proteome</keyword>
<proteinExistence type="predicted"/>
<dbReference type="SMART" id="SM00497">
    <property type="entry name" value="IENR1"/>
    <property type="match status" value="2"/>
</dbReference>
<dbReference type="InterPro" id="IPR010896">
    <property type="entry name" value="NUMOD1"/>
</dbReference>
<dbReference type="STRING" id="1382798.PK35_15525"/>
<dbReference type="Pfam" id="PF07453">
    <property type="entry name" value="NUMOD1"/>
    <property type="match status" value="2"/>
</dbReference>
<name>A0A0D7VWT9_9FLAO</name>
<dbReference type="SUPFAM" id="SSF82771">
    <property type="entry name" value="GIY-YIG endonuclease"/>
    <property type="match status" value="1"/>
</dbReference>
<dbReference type="OrthoDB" id="1200681at2"/>
<dbReference type="CDD" id="cd10443">
    <property type="entry name" value="GIY-YIG_HE_Tlr8p_PBC-V_like"/>
    <property type="match status" value="1"/>
</dbReference>
<evidence type="ECO:0000259" key="1">
    <source>
        <dbReference type="PROSITE" id="PS50164"/>
    </source>
</evidence>
<dbReference type="SUPFAM" id="SSF64496">
    <property type="entry name" value="DNA-binding domain of intron-encoded endonucleases"/>
    <property type="match status" value="1"/>
</dbReference>
<dbReference type="AlphaFoldDB" id="A0A0D7VWT9"/>
<sequence>MKKNKKSAGIIYTVKCEITGEFYVGATTDSLEQRKLDHIERANRGEKHPFAKAIATHGAEAFTWEMTDTANTTDELARKEKEYINKLKSKETGYNCNSGGGFKKTVYQYSIEDGSLVNTYDCLQNAASAVSAHKNAIGNACIGQNKTCKGYYWSYNFSVPFSPEKDLRKKQVIQYTLAGKQVATYESVAEASKKTSVSKTCISRVCRGEREYSGGYKWSYKS</sequence>
<comment type="caution">
    <text evidence="2">The sequence shown here is derived from an EMBL/GenBank/DDBJ whole genome shotgun (WGS) entry which is preliminary data.</text>
</comment>
<protein>
    <submittedName>
        <fullName evidence="2">NUMOD1 domain-containing protein,endonuclease</fullName>
    </submittedName>
</protein>
<dbReference type="Pfam" id="PF01541">
    <property type="entry name" value="GIY-YIG"/>
    <property type="match status" value="1"/>
</dbReference>
<evidence type="ECO:0000313" key="3">
    <source>
        <dbReference type="Proteomes" id="UP000032361"/>
    </source>
</evidence>
<dbReference type="PROSITE" id="PS50164">
    <property type="entry name" value="GIY_YIG"/>
    <property type="match status" value="1"/>
</dbReference>
<reference evidence="2 3" key="1">
    <citation type="journal article" date="2015" name="Antonie Van Leeuwenhoek">
        <title>Tamlana nanhaiensis sp. nov., isolated from surface seawater collected from the South China Sea.</title>
        <authorList>
            <person name="Liu X."/>
            <person name="Lai Q."/>
            <person name="Du Y."/>
            <person name="Li G."/>
            <person name="Sun F."/>
            <person name="Shao Z."/>
        </authorList>
    </citation>
    <scope>NUCLEOTIDE SEQUENCE [LARGE SCALE GENOMIC DNA]</scope>
    <source>
        <strain evidence="2 3">FHC16</strain>
    </source>
</reference>
<keyword evidence="2" id="KW-0540">Nuclease</keyword>
<dbReference type="RefSeq" id="WP_044627491.1">
    <property type="nucleotide sequence ID" value="NZ_JTDV01000016.1"/>
</dbReference>
<gene>
    <name evidence="2" type="ORF">PK35_15525</name>
</gene>
<dbReference type="SMART" id="SM00465">
    <property type="entry name" value="GIYc"/>
    <property type="match status" value="1"/>
</dbReference>
<keyword evidence="2" id="KW-0378">Hydrolase</keyword>
<evidence type="ECO:0000313" key="2">
    <source>
        <dbReference type="EMBL" id="KJD31244.1"/>
    </source>
</evidence>
<dbReference type="EMBL" id="JTDV01000016">
    <property type="protein sequence ID" value="KJD31244.1"/>
    <property type="molecule type" value="Genomic_DNA"/>
</dbReference>
<dbReference type="GO" id="GO:0004519">
    <property type="term" value="F:endonuclease activity"/>
    <property type="evidence" value="ECO:0007669"/>
    <property type="project" value="UniProtKB-KW"/>
</dbReference>
<dbReference type="InterPro" id="IPR036388">
    <property type="entry name" value="WH-like_DNA-bd_sf"/>
</dbReference>
<dbReference type="NCBIfam" id="TIGR01453">
    <property type="entry name" value="grpIintron_endo"/>
    <property type="match status" value="1"/>
</dbReference>
<dbReference type="InterPro" id="IPR035901">
    <property type="entry name" value="GIY-YIG_endonuc_sf"/>
</dbReference>
<accession>A0A0D7VWT9</accession>
<dbReference type="InterPro" id="IPR006350">
    <property type="entry name" value="Intron_endoG1"/>
</dbReference>
<feature type="domain" description="GIY-YIG" evidence="1">
    <location>
        <begin position="7"/>
        <end position="96"/>
    </location>
</feature>
<dbReference type="PATRIC" id="fig|1382798.3.peg.1671"/>